<evidence type="ECO:0000256" key="3">
    <source>
        <dbReference type="ARBA" id="ARBA00021840"/>
    </source>
</evidence>
<dbReference type="GO" id="GO:0006310">
    <property type="term" value="P:DNA recombination"/>
    <property type="evidence" value="ECO:0007669"/>
    <property type="project" value="UniProtKB-KW"/>
</dbReference>
<gene>
    <name evidence="7" type="ORF">DDE20_15530</name>
</gene>
<dbReference type="PANTHER" id="PTHR30563:SF0">
    <property type="entry name" value="DNA RECOMBINATION PROTEIN RMUC"/>
    <property type="match status" value="1"/>
</dbReference>
<comment type="function">
    <text evidence="1">Involved in DNA recombination.</text>
</comment>
<keyword evidence="6" id="KW-0812">Transmembrane</keyword>
<dbReference type="RefSeq" id="WP_116559438.1">
    <property type="nucleotide sequence ID" value="NZ_QDKM01000008.1"/>
</dbReference>
<reference evidence="7 8" key="1">
    <citation type="submission" date="2018-04" db="EMBL/GenBank/DDBJ databases">
        <title>Pararhodobacter oceanense sp. nov., isolated from marine intertidal sediment.</title>
        <authorList>
            <person name="Wang X.-L."/>
            <person name="Du Z.-J."/>
        </authorList>
    </citation>
    <scope>NUCLEOTIDE SEQUENCE [LARGE SCALE GENOMIC DNA]</scope>
    <source>
        <strain evidence="7 8">AM505</strain>
    </source>
</reference>
<evidence type="ECO:0000256" key="4">
    <source>
        <dbReference type="ARBA" id="ARBA00023054"/>
    </source>
</evidence>
<dbReference type="EMBL" id="QDKM01000008">
    <property type="protein sequence ID" value="PVH27916.1"/>
    <property type="molecule type" value="Genomic_DNA"/>
</dbReference>
<keyword evidence="6" id="KW-1133">Transmembrane helix</keyword>
<evidence type="ECO:0000256" key="5">
    <source>
        <dbReference type="ARBA" id="ARBA00023172"/>
    </source>
</evidence>
<evidence type="ECO:0000256" key="2">
    <source>
        <dbReference type="ARBA" id="ARBA00009840"/>
    </source>
</evidence>
<dbReference type="Proteomes" id="UP000245911">
    <property type="component" value="Unassembled WGS sequence"/>
</dbReference>
<comment type="caution">
    <text evidence="7">The sequence shown here is derived from an EMBL/GenBank/DDBJ whole genome shotgun (WGS) entry which is preliminary data.</text>
</comment>
<comment type="similarity">
    <text evidence="2">Belongs to the RmuC family.</text>
</comment>
<dbReference type="Pfam" id="PF02646">
    <property type="entry name" value="RmuC"/>
    <property type="match status" value="1"/>
</dbReference>
<organism evidence="7 8">
    <name type="scientific">Pararhodobacter oceanensis</name>
    <dbReference type="NCBI Taxonomy" id="2172121"/>
    <lineage>
        <taxon>Bacteria</taxon>
        <taxon>Pseudomonadati</taxon>
        <taxon>Pseudomonadota</taxon>
        <taxon>Alphaproteobacteria</taxon>
        <taxon>Rhodobacterales</taxon>
        <taxon>Paracoccaceae</taxon>
        <taxon>Pararhodobacter</taxon>
    </lineage>
</organism>
<keyword evidence="4" id="KW-0175">Coiled coil</keyword>
<sequence length="379" mass="41577">MSGEIDLTDPLVLGGIAAAVLLVILLLVLSASLKAARAVQPLQWQMGQLGQRVQALSDGQQHLSGGLHHVSEAQAKAQGQMIQMVEKRLADVSDLMAQSLQGNAVRTARSLGDLHARLEAIDKAQANIEKLSGNVLSLQDILSNKQTRGAFGEIQLHDIVQRALPSDSYTMQATLSNGKRADCLVHLPKPPGAIAIDAKFPLEPYEALRNATNDAETAEARRQMRAALRHHIRAISEKYILPGETADGALMFLPSEAVYAELHANFPEIVREGFSARVWIVSPTTCMATLNTMRAVLKDARMREQAGAIRKELAELYKDIERLGVRVDNLDRHFSQAAKDVSEIRISADKAGRRARRLDNFDFEELTQEPPSPVLPRDS</sequence>
<name>A0A2T8HR60_9RHOB</name>
<protein>
    <recommendedName>
        <fullName evidence="3">DNA recombination protein RmuC homolog</fullName>
    </recommendedName>
</protein>
<evidence type="ECO:0000256" key="1">
    <source>
        <dbReference type="ARBA" id="ARBA00003416"/>
    </source>
</evidence>
<dbReference type="PANTHER" id="PTHR30563">
    <property type="entry name" value="DNA RECOMBINATION PROTEIN RMUC"/>
    <property type="match status" value="1"/>
</dbReference>
<keyword evidence="6" id="KW-0472">Membrane</keyword>
<keyword evidence="8" id="KW-1185">Reference proteome</keyword>
<proteinExistence type="inferred from homology"/>
<evidence type="ECO:0000256" key="6">
    <source>
        <dbReference type="SAM" id="Phobius"/>
    </source>
</evidence>
<dbReference type="InterPro" id="IPR003798">
    <property type="entry name" value="DNA_recombination_RmuC"/>
</dbReference>
<keyword evidence="5" id="KW-0233">DNA recombination</keyword>
<evidence type="ECO:0000313" key="8">
    <source>
        <dbReference type="Proteomes" id="UP000245911"/>
    </source>
</evidence>
<evidence type="ECO:0000313" key="7">
    <source>
        <dbReference type="EMBL" id="PVH27916.1"/>
    </source>
</evidence>
<dbReference type="AlphaFoldDB" id="A0A2T8HR60"/>
<dbReference type="OrthoDB" id="370725at2"/>
<feature type="transmembrane region" description="Helical" evidence="6">
    <location>
        <begin position="12"/>
        <end position="33"/>
    </location>
</feature>
<accession>A0A2T8HR60</accession>